<dbReference type="Gene3D" id="3.40.640.10">
    <property type="entry name" value="Type I PLP-dependent aspartate aminotransferase-like (Major domain)"/>
    <property type="match status" value="1"/>
</dbReference>
<protein>
    <submittedName>
        <fullName evidence="8">Lysine decarboxylase</fullName>
    </submittedName>
</protein>
<reference evidence="9" key="1">
    <citation type="submission" date="2017-11" db="EMBL/GenBank/DDBJ databases">
        <authorList>
            <person name="Zhu W."/>
        </authorList>
    </citation>
    <scope>NUCLEOTIDE SEQUENCE [LARGE SCALE GENOMIC DNA]</scope>
    <source>
        <strain evidence="9">160</strain>
    </source>
</reference>
<sequence length="500" mass="56044">MNLDQNKTPLLHKLNQFKASNPISFHVPGHKNGTVFPEFGRTSFDSILSIDYTELPGLDDLHAPTEAIAAAEELAADFFQADHTFFLVGGSTAGNLAMILAACTVGDKIIVQRNCHKSIMNGLELSGAKPVFIAPIYDETAGRYTNPSIVILEEALKKHPDAKAVVLTYPDYFGEIYDLERMIDVAHSHQIPVLVDEAHGVHFSLGDPFPQSALKLGADVVVQSAHKMAPAMTMASLLHFQSSLVSKDKIAHYLQIIQSSSPSYPLMASLDIARFYLATFSQEMKDATMQSVRTVRDIMNNSEHWDILPITENADPLKITFHVKHWRSAKEIATLFEKEHIYPELVTYNQILFIHGLSPFKELPRLKRAVNRINEQLKRDLGTTYNNQHPINANMCLDGPHCKKVLNHATIELTTQNIQSIQELELSYQTMNQLQYFQVPFVQAIGEIAAEAVIPYPPGIPLILKGERITAEHVEIIEQLQEKGVRIQQRDQGIRIFGNR</sequence>
<evidence type="ECO:0000256" key="3">
    <source>
        <dbReference type="ARBA" id="ARBA00022793"/>
    </source>
</evidence>
<dbReference type="Pfam" id="PF03711">
    <property type="entry name" value="OKR_DC_1_C"/>
    <property type="match status" value="1"/>
</dbReference>
<dbReference type="PANTHER" id="PTHR43277:SF3">
    <property type="entry name" value="DECARBOXYLASE, PUTATIVE-RELATED"/>
    <property type="match status" value="1"/>
</dbReference>
<dbReference type="SUPFAM" id="SSF53383">
    <property type="entry name" value="PLP-dependent transferases"/>
    <property type="match status" value="1"/>
</dbReference>
<dbReference type="PANTHER" id="PTHR43277">
    <property type="entry name" value="ARGININE DECARBOXYLASE"/>
    <property type="match status" value="1"/>
</dbReference>
<comment type="similarity">
    <text evidence="2">Belongs to the Orn/Lys/Arg decarboxylase class-I family.</text>
</comment>
<name>A0A345PBZ0_9BACI</name>
<evidence type="ECO:0000259" key="7">
    <source>
        <dbReference type="Pfam" id="PF03711"/>
    </source>
</evidence>
<dbReference type="OrthoDB" id="9815233at2"/>
<dbReference type="KEGG" id="ocn:CUC15_00180"/>
<dbReference type="InterPro" id="IPR015421">
    <property type="entry name" value="PyrdxlP-dep_Trfase_major"/>
</dbReference>
<keyword evidence="4" id="KW-0663">Pyridoxal phosphate</keyword>
<gene>
    <name evidence="8" type="ORF">CUC15_00180</name>
</gene>
<dbReference type="InterPro" id="IPR008286">
    <property type="entry name" value="Prn/Lys/Arg_de-COase_C"/>
</dbReference>
<dbReference type="Pfam" id="PF01276">
    <property type="entry name" value="OKR_DC_1"/>
    <property type="match status" value="1"/>
</dbReference>
<evidence type="ECO:0000313" key="8">
    <source>
        <dbReference type="EMBL" id="AXI07520.1"/>
    </source>
</evidence>
<accession>A0A345PBZ0</accession>
<evidence type="ECO:0000256" key="1">
    <source>
        <dbReference type="ARBA" id="ARBA00001933"/>
    </source>
</evidence>
<dbReference type="Proteomes" id="UP000253908">
    <property type="component" value="Chromosome"/>
</dbReference>
<feature type="domain" description="Orn/Lys/Arg decarboxylase C-terminal" evidence="7">
    <location>
        <begin position="417"/>
        <end position="481"/>
    </location>
</feature>
<keyword evidence="3" id="KW-0210">Decarboxylase</keyword>
<dbReference type="RefSeq" id="WP_114914816.1">
    <property type="nucleotide sequence ID" value="NZ_CP024848.1"/>
</dbReference>
<organism evidence="8 9">
    <name type="scientific">Oceanobacillus zhaokaii</name>
    <dbReference type="NCBI Taxonomy" id="2052660"/>
    <lineage>
        <taxon>Bacteria</taxon>
        <taxon>Bacillati</taxon>
        <taxon>Bacillota</taxon>
        <taxon>Bacilli</taxon>
        <taxon>Bacillales</taxon>
        <taxon>Bacillaceae</taxon>
        <taxon>Oceanobacillus</taxon>
    </lineage>
</organism>
<proteinExistence type="inferred from homology"/>
<keyword evidence="5" id="KW-0456">Lyase</keyword>
<dbReference type="InterPro" id="IPR015424">
    <property type="entry name" value="PyrdxlP-dep_Trfase"/>
</dbReference>
<dbReference type="GO" id="GO:0016831">
    <property type="term" value="F:carboxy-lyase activity"/>
    <property type="evidence" value="ECO:0007669"/>
    <property type="project" value="UniProtKB-KW"/>
</dbReference>
<dbReference type="InterPro" id="IPR000310">
    <property type="entry name" value="Orn/Lys/Arg_deCO2ase_major_dom"/>
</dbReference>
<comment type="cofactor">
    <cofactor evidence="1">
        <name>pyridoxal 5'-phosphate</name>
        <dbReference type="ChEBI" id="CHEBI:597326"/>
    </cofactor>
</comment>
<evidence type="ECO:0000256" key="4">
    <source>
        <dbReference type="ARBA" id="ARBA00022898"/>
    </source>
</evidence>
<dbReference type="EMBL" id="CP024848">
    <property type="protein sequence ID" value="AXI07520.1"/>
    <property type="molecule type" value="Genomic_DNA"/>
</dbReference>
<evidence type="ECO:0000256" key="2">
    <source>
        <dbReference type="ARBA" id="ARBA00010671"/>
    </source>
</evidence>
<keyword evidence="9" id="KW-1185">Reference proteome</keyword>
<dbReference type="Gene3D" id="3.90.105.10">
    <property type="entry name" value="Molybdopterin biosynthesis moea protein, domain 2"/>
    <property type="match status" value="1"/>
</dbReference>
<evidence type="ECO:0000259" key="6">
    <source>
        <dbReference type="Pfam" id="PF01276"/>
    </source>
</evidence>
<dbReference type="InterPro" id="IPR052357">
    <property type="entry name" value="Orn_Lys_Arg_decarboxylase-I"/>
</dbReference>
<dbReference type="AlphaFoldDB" id="A0A345PBZ0"/>
<evidence type="ECO:0000256" key="5">
    <source>
        <dbReference type="ARBA" id="ARBA00023239"/>
    </source>
</evidence>
<feature type="domain" description="Orn/Lys/Arg decarboxylases family 1 pyridoxal-P attachment site" evidence="6">
    <location>
        <begin position="8"/>
        <end position="307"/>
    </location>
</feature>
<evidence type="ECO:0000313" key="9">
    <source>
        <dbReference type="Proteomes" id="UP000253908"/>
    </source>
</evidence>